<dbReference type="Gene3D" id="1.20.120.350">
    <property type="entry name" value="Voltage-gated potassium channels. Chain C"/>
    <property type="match status" value="1"/>
</dbReference>
<sequence length="480" mass="55236">MDENFLEEQCVYHRYFQNESKLHTVNQSLPLFNTKPNVTISNCSACNTSVKNTEPPSKFSIMPEENVIVINISGKKYETYLTTIERFPNTLLGNPEKRKHYYNPITREYFFDRHRKAFNGILNYYQSSGLLEKPEAVSEKIFTQEVMFFELGEMALQFENDCNAVNCPGELNFPSNPLFRTIWIMFEYPKSSRIAQFLTILSISIILLSIVVFCIETIPSLDPDHKEGEHMKTTWLVLNSICNFWFTLEYLIRFIVAPDRFFFARSILNIIDLVSIMPYYLGFAFDSKASNYIIFLKVIRILRIVRIFKLSRHARGLHVLASTIKASIEELVMLVMFLAIGAILFASAVYFAESTRENSNFKSIPHSLWWAIVTMTTVGYGDVVPTTLIGKIIGTFCAISGVLVIAIPVPVIVSNFEHFYKEEHDRRAREEEISKRESLTKKMSPMKDTLRILKTTSVLLSEKEKNSNGKQNNISLITKS</sequence>
<evidence type="ECO:0000259" key="13">
    <source>
        <dbReference type="Pfam" id="PF00520"/>
    </source>
</evidence>
<dbReference type="Gene3D" id="1.10.287.70">
    <property type="match status" value="1"/>
</dbReference>
<feature type="transmembrane region" description="Helical" evidence="12">
    <location>
        <begin position="262"/>
        <end position="281"/>
    </location>
</feature>
<keyword evidence="7" id="KW-0630">Potassium</keyword>
<dbReference type="InterPro" id="IPR028325">
    <property type="entry name" value="VG_K_chnl"/>
</dbReference>
<evidence type="ECO:0000256" key="8">
    <source>
        <dbReference type="ARBA" id="ARBA00022989"/>
    </source>
</evidence>
<dbReference type="PRINTS" id="PR01491">
    <property type="entry name" value="KVCHANNEL"/>
</dbReference>
<proteinExistence type="predicted"/>
<dbReference type="Gene3D" id="3.30.710.10">
    <property type="entry name" value="Potassium Channel Kv1.1, Chain A"/>
    <property type="match status" value="1"/>
</dbReference>
<reference evidence="16" key="1">
    <citation type="submission" date="2025-08" db="UniProtKB">
        <authorList>
            <consortium name="RefSeq"/>
        </authorList>
    </citation>
    <scope>IDENTIFICATION</scope>
</reference>
<organism evidence="15 16">
    <name type="scientific">Hydra vulgaris</name>
    <name type="common">Hydra</name>
    <name type="synonym">Hydra attenuata</name>
    <dbReference type="NCBI Taxonomy" id="6087"/>
    <lineage>
        <taxon>Eukaryota</taxon>
        <taxon>Metazoa</taxon>
        <taxon>Cnidaria</taxon>
        <taxon>Hydrozoa</taxon>
        <taxon>Hydroidolina</taxon>
        <taxon>Anthoathecata</taxon>
        <taxon>Aplanulata</taxon>
        <taxon>Hydridae</taxon>
        <taxon>Hydra</taxon>
    </lineage>
</organism>
<dbReference type="Pfam" id="PF02214">
    <property type="entry name" value="BTB_2"/>
    <property type="match status" value="1"/>
</dbReference>
<dbReference type="InterPro" id="IPR005821">
    <property type="entry name" value="Ion_trans_dom"/>
</dbReference>
<evidence type="ECO:0000256" key="2">
    <source>
        <dbReference type="ARBA" id="ARBA00022448"/>
    </source>
</evidence>
<evidence type="ECO:0000256" key="1">
    <source>
        <dbReference type="ARBA" id="ARBA00004141"/>
    </source>
</evidence>
<comment type="subcellular location">
    <subcellularLocation>
        <location evidence="1">Membrane</location>
        <topology evidence="1">Multi-pass membrane protein</topology>
    </subcellularLocation>
</comment>
<dbReference type="InterPro" id="IPR027359">
    <property type="entry name" value="Volt_channel_dom_sf"/>
</dbReference>
<feature type="domain" description="Ion transport" evidence="13">
    <location>
        <begin position="196"/>
        <end position="423"/>
    </location>
</feature>
<evidence type="ECO:0000313" key="16">
    <source>
        <dbReference type="RefSeq" id="XP_065663519.1"/>
    </source>
</evidence>
<keyword evidence="11" id="KW-0407">Ion channel</keyword>
<evidence type="ECO:0000256" key="9">
    <source>
        <dbReference type="ARBA" id="ARBA00023065"/>
    </source>
</evidence>
<dbReference type="PANTHER" id="PTHR11537:SF113">
    <property type="entry name" value="POTASSIUM VOLTAGE-GATED CHANNEL PROTEIN SHAKER"/>
    <property type="match status" value="1"/>
</dbReference>
<gene>
    <name evidence="16" type="primary">LOC100215768</name>
</gene>
<feature type="transmembrane region" description="Helical" evidence="12">
    <location>
        <begin position="194"/>
        <end position="215"/>
    </location>
</feature>
<name>A0ABM4CNV6_HYDVU</name>
<evidence type="ECO:0000256" key="11">
    <source>
        <dbReference type="ARBA" id="ARBA00023303"/>
    </source>
</evidence>
<dbReference type="InterPro" id="IPR003131">
    <property type="entry name" value="T1-type_BTB"/>
</dbReference>
<dbReference type="InterPro" id="IPR003972">
    <property type="entry name" value="K_chnl_volt-dep_Kv1"/>
</dbReference>
<accession>A0ABM4CNV6</accession>
<dbReference type="Proteomes" id="UP001652625">
    <property type="component" value="Chromosome 10"/>
</dbReference>
<evidence type="ECO:0000256" key="4">
    <source>
        <dbReference type="ARBA" id="ARBA00022692"/>
    </source>
</evidence>
<dbReference type="GeneID" id="100215768"/>
<feature type="transmembrane region" description="Helical" evidence="12">
    <location>
        <begin position="331"/>
        <end position="352"/>
    </location>
</feature>
<dbReference type="InterPro" id="IPR003968">
    <property type="entry name" value="K_chnl_volt-dep_Kv"/>
</dbReference>
<feature type="transmembrane region" description="Helical" evidence="12">
    <location>
        <begin position="236"/>
        <end position="256"/>
    </location>
</feature>
<dbReference type="PRINTS" id="PR00169">
    <property type="entry name" value="KCHANNEL"/>
</dbReference>
<dbReference type="PRINTS" id="PR01496">
    <property type="entry name" value="SHAKERCHANEL"/>
</dbReference>
<feature type="transmembrane region" description="Helical" evidence="12">
    <location>
        <begin position="364"/>
        <end position="380"/>
    </location>
</feature>
<keyword evidence="10 12" id="KW-0472">Membrane</keyword>
<keyword evidence="9" id="KW-0406">Ion transport</keyword>
<evidence type="ECO:0000256" key="10">
    <source>
        <dbReference type="ARBA" id="ARBA00023136"/>
    </source>
</evidence>
<evidence type="ECO:0000256" key="5">
    <source>
        <dbReference type="ARBA" id="ARBA00022826"/>
    </source>
</evidence>
<protein>
    <submittedName>
        <fullName evidence="16">Potassium voltage-gated channel subfamily A member 10</fullName>
    </submittedName>
</protein>
<evidence type="ECO:0000256" key="7">
    <source>
        <dbReference type="ARBA" id="ARBA00022958"/>
    </source>
</evidence>
<keyword evidence="6" id="KW-0851">Voltage-gated channel</keyword>
<keyword evidence="5" id="KW-0631">Potassium channel</keyword>
<evidence type="ECO:0000256" key="6">
    <source>
        <dbReference type="ARBA" id="ARBA00022882"/>
    </source>
</evidence>
<dbReference type="SUPFAM" id="SSF81324">
    <property type="entry name" value="Voltage-gated potassium channels"/>
    <property type="match status" value="1"/>
</dbReference>
<dbReference type="InterPro" id="IPR011333">
    <property type="entry name" value="SKP1/BTB/POZ_sf"/>
</dbReference>
<evidence type="ECO:0000313" key="15">
    <source>
        <dbReference type="Proteomes" id="UP001652625"/>
    </source>
</evidence>
<dbReference type="Pfam" id="PF00520">
    <property type="entry name" value="Ion_trans"/>
    <property type="match status" value="1"/>
</dbReference>
<evidence type="ECO:0000256" key="3">
    <source>
        <dbReference type="ARBA" id="ARBA00022538"/>
    </source>
</evidence>
<keyword evidence="8 12" id="KW-1133">Transmembrane helix</keyword>
<evidence type="ECO:0000259" key="14">
    <source>
        <dbReference type="Pfam" id="PF02214"/>
    </source>
</evidence>
<keyword evidence="3" id="KW-0633">Potassium transport</keyword>
<keyword evidence="4 12" id="KW-0812">Transmembrane</keyword>
<dbReference type="RefSeq" id="XP_065663519.1">
    <property type="nucleotide sequence ID" value="XM_065807447.1"/>
</dbReference>
<keyword evidence="15" id="KW-1185">Reference proteome</keyword>
<keyword evidence="2" id="KW-0813">Transport</keyword>
<feature type="domain" description="Potassium channel tetramerisation-type BTB" evidence="14">
    <location>
        <begin position="68"/>
        <end position="156"/>
    </location>
</feature>
<dbReference type="PANTHER" id="PTHR11537">
    <property type="entry name" value="VOLTAGE-GATED POTASSIUM CHANNEL"/>
    <property type="match status" value="1"/>
</dbReference>
<evidence type="ECO:0000256" key="12">
    <source>
        <dbReference type="SAM" id="Phobius"/>
    </source>
</evidence>
<dbReference type="SUPFAM" id="SSF54695">
    <property type="entry name" value="POZ domain"/>
    <property type="match status" value="1"/>
</dbReference>
<feature type="transmembrane region" description="Helical" evidence="12">
    <location>
        <begin position="392"/>
        <end position="413"/>
    </location>
</feature>